<sequence length="152" mass="17193">MAVFGVKGPRGKVVEKLFQKVIELVKQDADTNIIWLEDTGTIPFQSLALNYDADEQILSRIQYIRVFDLEGYIDSFKEIKCKSVLVLSHFGAMCKDRVYQDETPRGNALGMNAWTVDHVTRYRAVTDFCESAPTSLVYGCGVNPIFFKRLSA</sequence>
<proteinExistence type="predicted"/>
<reference evidence="1 2" key="1">
    <citation type="journal article" date="2016" name="Proc. Natl. Acad. Sci. U.S.A.">
        <title>Comparative genomics of biotechnologically important yeasts.</title>
        <authorList>
            <person name="Riley R."/>
            <person name="Haridas S."/>
            <person name="Wolfe K.H."/>
            <person name="Lopes M.R."/>
            <person name="Hittinger C.T."/>
            <person name="Goeker M."/>
            <person name="Salamov A.A."/>
            <person name="Wisecaver J.H."/>
            <person name="Long T.M."/>
            <person name="Calvey C.H."/>
            <person name="Aerts A.L."/>
            <person name="Barry K.W."/>
            <person name="Choi C."/>
            <person name="Clum A."/>
            <person name="Coughlan A.Y."/>
            <person name="Deshpande S."/>
            <person name="Douglass A.P."/>
            <person name="Hanson S.J."/>
            <person name="Klenk H.-P."/>
            <person name="LaButti K.M."/>
            <person name="Lapidus A."/>
            <person name="Lindquist E.A."/>
            <person name="Lipzen A.M."/>
            <person name="Meier-Kolthoff J.P."/>
            <person name="Ohm R.A."/>
            <person name="Otillar R.P."/>
            <person name="Pangilinan J.L."/>
            <person name="Peng Y."/>
            <person name="Rokas A."/>
            <person name="Rosa C.A."/>
            <person name="Scheuner C."/>
            <person name="Sibirny A.A."/>
            <person name="Slot J.C."/>
            <person name="Stielow J.B."/>
            <person name="Sun H."/>
            <person name="Kurtzman C.P."/>
            <person name="Blackwell M."/>
            <person name="Grigoriev I.V."/>
            <person name="Jeffries T.W."/>
        </authorList>
    </citation>
    <scope>NUCLEOTIDE SEQUENCE [LARGE SCALE GENOMIC DNA]</scope>
    <source>
        <strain evidence="2">ATCC 58044 / CBS 1984 / NCYC 433 / NRRL Y-366-8</strain>
    </source>
</reference>
<dbReference type="RefSeq" id="XP_019042021.1">
    <property type="nucleotide sequence ID" value="XM_019184481.1"/>
</dbReference>
<accession>A0A1E3PC63</accession>
<dbReference type="EMBL" id="KV454208">
    <property type="protein sequence ID" value="ODQ62814.1"/>
    <property type="molecule type" value="Genomic_DNA"/>
</dbReference>
<dbReference type="OrthoDB" id="10581214at2759"/>
<name>A0A1E3PC63_WICAA</name>
<keyword evidence="2" id="KW-1185">Reference proteome</keyword>
<dbReference type="AlphaFoldDB" id="A0A1E3PC63"/>
<evidence type="ECO:0000313" key="2">
    <source>
        <dbReference type="Proteomes" id="UP000094112"/>
    </source>
</evidence>
<protein>
    <submittedName>
        <fullName evidence="1">Uncharacterized protein</fullName>
    </submittedName>
</protein>
<gene>
    <name evidence="1" type="ORF">WICANDRAFT_76975</name>
</gene>
<dbReference type="GeneID" id="30201727"/>
<dbReference type="Proteomes" id="UP000094112">
    <property type="component" value="Unassembled WGS sequence"/>
</dbReference>
<organism evidence="1 2">
    <name type="scientific">Wickerhamomyces anomalus (strain ATCC 58044 / CBS 1984 / NCYC 433 / NRRL Y-366-8)</name>
    <name type="common">Yeast</name>
    <name type="synonym">Hansenula anomala</name>
    <dbReference type="NCBI Taxonomy" id="683960"/>
    <lineage>
        <taxon>Eukaryota</taxon>
        <taxon>Fungi</taxon>
        <taxon>Dikarya</taxon>
        <taxon>Ascomycota</taxon>
        <taxon>Saccharomycotina</taxon>
        <taxon>Saccharomycetes</taxon>
        <taxon>Phaffomycetales</taxon>
        <taxon>Wickerhamomycetaceae</taxon>
        <taxon>Wickerhamomyces</taxon>
    </lineage>
</organism>
<evidence type="ECO:0000313" key="1">
    <source>
        <dbReference type="EMBL" id="ODQ62814.1"/>
    </source>
</evidence>